<dbReference type="SUPFAM" id="SSF55469">
    <property type="entry name" value="FMN-dependent nitroreductase-like"/>
    <property type="match status" value="1"/>
</dbReference>
<evidence type="ECO:0000313" key="3">
    <source>
        <dbReference type="Proteomes" id="UP001279681"/>
    </source>
</evidence>
<dbReference type="PROSITE" id="PS51725">
    <property type="entry name" value="ABM"/>
    <property type="match status" value="1"/>
</dbReference>
<dbReference type="Gene3D" id="3.30.70.100">
    <property type="match status" value="1"/>
</dbReference>
<dbReference type="EMBL" id="JAVIKH010000020">
    <property type="protein sequence ID" value="MDX8337126.1"/>
    <property type="molecule type" value="Genomic_DNA"/>
</dbReference>
<dbReference type="InterPro" id="IPR000415">
    <property type="entry name" value="Nitroreductase-like"/>
</dbReference>
<evidence type="ECO:0000259" key="1">
    <source>
        <dbReference type="PROSITE" id="PS51725"/>
    </source>
</evidence>
<dbReference type="SUPFAM" id="SSF54909">
    <property type="entry name" value="Dimeric alpha+beta barrel"/>
    <property type="match status" value="1"/>
</dbReference>
<protein>
    <submittedName>
        <fullName evidence="2">Nitroreductase family protein</fullName>
    </submittedName>
</protein>
<feature type="domain" description="ABM" evidence="1">
    <location>
        <begin position="2"/>
        <end position="92"/>
    </location>
</feature>
<dbReference type="InterPro" id="IPR029479">
    <property type="entry name" value="Nitroreductase"/>
</dbReference>
<dbReference type="PANTHER" id="PTHR23026">
    <property type="entry name" value="NADPH NITROREDUCTASE"/>
    <property type="match status" value="1"/>
</dbReference>
<dbReference type="RefSeq" id="WP_320314478.1">
    <property type="nucleotide sequence ID" value="NZ_JAVIKH010000020.1"/>
</dbReference>
<accession>A0ABU4WC93</accession>
<dbReference type="InterPro" id="IPR050627">
    <property type="entry name" value="Nitroreductase/BluB"/>
</dbReference>
<dbReference type="CDD" id="cd02150">
    <property type="entry name" value="nitroreductase"/>
    <property type="match status" value="1"/>
</dbReference>
<keyword evidence="3" id="KW-1185">Reference proteome</keyword>
<evidence type="ECO:0000313" key="2">
    <source>
        <dbReference type="EMBL" id="MDX8337126.1"/>
    </source>
</evidence>
<dbReference type="Pfam" id="PF03992">
    <property type="entry name" value="ABM"/>
    <property type="match status" value="1"/>
</dbReference>
<dbReference type="Proteomes" id="UP001279681">
    <property type="component" value="Unassembled WGS sequence"/>
</dbReference>
<dbReference type="Pfam" id="PF00881">
    <property type="entry name" value="Nitroreductase"/>
    <property type="match status" value="2"/>
</dbReference>
<gene>
    <name evidence="2" type="ORF">RFV38_11600</name>
</gene>
<dbReference type="InterPro" id="IPR007138">
    <property type="entry name" value="ABM_dom"/>
</dbReference>
<name>A0ABU4WC93_9FUSO</name>
<proteinExistence type="predicted"/>
<comment type="caution">
    <text evidence="2">The sequence shown here is derived from an EMBL/GenBank/DDBJ whole genome shotgun (WGS) entry which is preliminary data.</text>
</comment>
<dbReference type="Gene3D" id="3.40.109.10">
    <property type="entry name" value="NADH Oxidase"/>
    <property type="match status" value="1"/>
</dbReference>
<reference evidence="3" key="1">
    <citation type="submission" date="2023-07" db="EMBL/GenBank/DDBJ databases">
        <authorList>
            <person name="Colorado M.A."/>
            <person name="Villamil L.M."/>
            <person name="Melo J.F."/>
            <person name="Rodriguez J.A."/>
            <person name="Ruiz R.Y."/>
        </authorList>
    </citation>
    <scope>NUCLEOTIDE SEQUENCE [LARGE SCALE GENOMIC DNA]</scope>
    <source>
        <strain evidence="3">C33</strain>
    </source>
</reference>
<organism evidence="2 3">
    <name type="scientific">Candidatus Cetobacterium colombiensis</name>
    <dbReference type="NCBI Taxonomy" id="3073100"/>
    <lineage>
        <taxon>Bacteria</taxon>
        <taxon>Fusobacteriati</taxon>
        <taxon>Fusobacteriota</taxon>
        <taxon>Fusobacteriia</taxon>
        <taxon>Fusobacteriales</taxon>
        <taxon>Fusobacteriaceae</taxon>
        <taxon>Cetobacterium</taxon>
    </lineage>
</organism>
<dbReference type="PANTHER" id="PTHR23026:SF123">
    <property type="entry name" value="NAD(P)H NITROREDUCTASE RV3131-RELATED"/>
    <property type="match status" value="1"/>
</dbReference>
<sequence length="258" mass="29424">MIRVVVPVQVKKNKKSEFLSVAQGLIQESRKEKGCIEYNLIDSNVDNELYFIEKWETKEDLNNHAQSTHSKKYGELLKGLKETESPIEIYEINKKNNILERRSIRNYTSQNVSKEIVDRIIEAGMYAPSAGNQQGWEFVVIRNREVLDKLSKMSPYATPLKKANIAILILGNENVKYPQNLFQDLGAATQNILLQITTEGLGGVWLGIAPEADRMDLVKSTLDLKENILPFAIVPFGYSSEEEKTVNRYDKSKVWSIE</sequence>
<dbReference type="InterPro" id="IPR011008">
    <property type="entry name" value="Dimeric_a/b-barrel"/>
</dbReference>